<protein>
    <submittedName>
        <fullName evidence="1">Uncharacterized protein</fullName>
    </submittedName>
</protein>
<dbReference type="AlphaFoldDB" id="A0A5N4WLT3"/>
<dbReference type="EMBL" id="VXLD01000002">
    <property type="protein sequence ID" value="KAB1858224.1"/>
    <property type="molecule type" value="Genomic_DNA"/>
</dbReference>
<name>A0A5N4WLT3_9GAMM</name>
<reference evidence="1 2" key="1">
    <citation type="submission" date="2019-09" db="EMBL/GenBank/DDBJ databases">
        <title>Draft genome sequence of Acinetobacter tandoii W4-4-4 isolated from environmental water sample.</title>
        <authorList>
            <person name="Wee S.K."/>
            <person name="Yan B."/>
            <person name="Mustaffa S.B."/>
            <person name="Yap E.P.H."/>
        </authorList>
    </citation>
    <scope>NUCLEOTIDE SEQUENCE [LARGE SCALE GENOMIC DNA]</scope>
    <source>
        <strain evidence="1 2">W4-4-4</strain>
    </source>
</reference>
<dbReference type="RefSeq" id="WP_151504274.1">
    <property type="nucleotide sequence ID" value="NZ_VXLD01000002.1"/>
</dbReference>
<evidence type="ECO:0000313" key="2">
    <source>
        <dbReference type="Proteomes" id="UP000325788"/>
    </source>
</evidence>
<organism evidence="1 2">
    <name type="scientific">Acinetobacter tandoii</name>
    <dbReference type="NCBI Taxonomy" id="202954"/>
    <lineage>
        <taxon>Bacteria</taxon>
        <taxon>Pseudomonadati</taxon>
        <taxon>Pseudomonadota</taxon>
        <taxon>Gammaproteobacteria</taxon>
        <taxon>Moraxellales</taxon>
        <taxon>Moraxellaceae</taxon>
        <taxon>Acinetobacter</taxon>
    </lineage>
</organism>
<proteinExistence type="predicted"/>
<accession>A0A5N4WLT3</accession>
<gene>
    <name evidence="1" type="ORF">F4W09_05730</name>
</gene>
<sequence length="129" mass="14971">MNFKILGLLLLTLVTQISCSSKCSDGCLTTQGEKLSFSDAEQLMYYCDIFTRNGVGRMALRLSYDEVAQRTDSDLNHPLMMAFLTYEDLYKSPLVFYRADSAKDVDYMEIVRSCNQLKRDFHSDRKWTY</sequence>
<evidence type="ECO:0000313" key="1">
    <source>
        <dbReference type="EMBL" id="KAB1858224.1"/>
    </source>
</evidence>
<dbReference type="Proteomes" id="UP000325788">
    <property type="component" value="Unassembled WGS sequence"/>
</dbReference>
<comment type="caution">
    <text evidence="1">The sequence shown here is derived from an EMBL/GenBank/DDBJ whole genome shotgun (WGS) entry which is preliminary data.</text>
</comment>